<dbReference type="AlphaFoldDB" id="A0A8T2YEQ4"/>
<evidence type="ECO:0000313" key="2">
    <source>
        <dbReference type="Proteomes" id="UP000807159"/>
    </source>
</evidence>
<evidence type="ECO:0000313" key="1">
    <source>
        <dbReference type="EMBL" id="KAH8503624.1"/>
    </source>
</evidence>
<organism evidence="1 2">
    <name type="scientific">Populus deltoides</name>
    <name type="common">Eastern poplar</name>
    <name type="synonym">Eastern cottonwood</name>
    <dbReference type="NCBI Taxonomy" id="3696"/>
    <lineage>
        <taxon>Eukaryota</taxon>
        <taxon>Viridiplantae</taxon>
        <taxon>Streptophyta</taxon>
        <taxon>Embryophyta</taxon>
        <taxon>Tracheophyta</taxon>
        <taxon>Spermatophyta</taxon>
        <taxon>Magnoliopsida</taxon>
        <taxon>eudicotyledons</taxon>
        <taxon>Gunneridae</taxon>
        <taxon>Pentapetalae</taxon>
        <taxon>rosids</taxon>
        <taxon>fabids</taxon>
        <taxon>Malpighiales</taxon>
        <taxon>Salicaceae</taxon>
        <taxon>Saliceae</taxon>
        <taxon>Populus</taxon>
    </lineage>
</organism>
<dbReference type="SUPFAM" id="SSF56672">
    <property type="entry name" value="DNA/RNA polymerases"/>
    <property type="match status" value="1"/>
</dbReference>
<accession>A0A8T2YEQ4</accession>
<dbReference type="InterPro" id="IPR043502">
    <property type="entry name" value="DNA/RNA_pol_sf"/>
</dbReference>
<reference evidence="1" key="1">
    <citation type="journal article" date="2021" name="J. Hered.">
        <title>Genome Assembly of Salicaceae Populus deltoides (Eastern Cottonwood) I-69 Based on Nanopore Sequencing and Hi-C Technologies.</title>
        <authorList>
            <person name="Bai S."/>
            <person name="Wu H."/>
            <person name="Zhang J."/>
            <person name="Pan Z."/>
            <person name="Zhao W."/>
            <person name="Li Z."/>
            <person name="Tong C."/>
        </authorList>
    </citation>
    <scope>NUCLEOTIDE SEQUENCE</scope>
    <source>
        <tissue evidence="1">Leaf</tissue>
    </source>
</reference>
<comment type="caution">
    <text evidence="1">The sequence shown here is derived from an EMBL/GenBank/DDBJ whole genome shotgun (WGS) entry which is preliminary data.</text>
</comment>
<name>A0A8T2YEQ4_POPDE</name>
<dbReference type="Proteomes" id="UP000807159">
    <property type="component" value="Chromosome 7"/>
</dbReference>
<dbReference type="EMBL" id="JACEGQ020000007">
    <property type="protein sequence ID" value="KAH8503624.1"/>
    <property type="molecule type" value="Genomic_DNA"/>
</dbReference>
<proteinExistence type="predicted"/>
<keyword evidence="2" id="KW-1185">Reference proteome</keyword>
<sequence>MFGGAMTQRATASLRRRFFTTARVGLSPLHSTTFSPTILMSSGMMRDLASGIQLLGPPQIGGKLWEEVKRAKCVVELNWKKFDRERPAEDIDFICQVIISCFTPSNEREERLLRAYGIMLRRALIERLFITDDGGVFEIEGMVPSGSLRTGWLDTALSISLLGSRSKTLT</sequence>
<protein>
    <submittedName>
        <fullName evidence="1">Uncharacterized protein</fullName>
    </submittedName>
</protein>
<gene>
    <name evidence="1" type="ORF">H0E87_014777</name>
</gene>